<feature type="domain" description="Carbohydrate binding module xylan-binding" evidence="1">
    <location>
        <begin position="3"/>
        <end position="67"/>
    </location>
</feature>
<dbReference type="RefSeq" id="WP_305109582.1">
    <property type="nucleotide sequence ID" value="NZ_JAUTWS010000642.1"/>
</dbReference>
<feature type="non-terminal residue" evidence="2">
    <location>
        <position position="68"/>
    </location>
</feature>
<name>A0ABT9EF27_9PROT</name>
<organism evidence="2 3">
    <name type="scientific">Paracraurococcus lichenis</name>
    <dbReference type="NCBI Taxonomy" id="3064888"/>
    <lineage>
        <taxon>Bacteria</taxon>
        <taxon>Pseudomonadati</taxon>
        <taxon>Pseudomonadota</taxon>
        <taxon>Alphaproteobacteria</taxon>
        <taxon>Acetobacterales</taxon>
        <taxon>Roseomonadaceae</taxon>
        <taxon>Paracraurococcus</taxon>
    </lineage>
</organism>
<gene>
    <name evidence="2" type="ORF">Q7A36_41545</name>
</gene>
<keyword evidence="3" id="KW-1185">Reference proteome</keyword>
<evidence type="ECO:0000259" key="1">
    <source>
        <dbReference type="Pfam" id="PF16841"/>
    </source>
</evidence>
<comment type="caution">
    <text evidence="2">The sequence shown here is derived from an EMBL/GenBank/DDBJ whole genome shotgun (WGS) entry which is preliminary data.</text>
</comment>
<protein>
    <submittedName>
        <fullName evidence="2">Carbohydrate-binding domain-containing protein</fullName>
    </submittedName>
</protein>
<dbReference type="InterPro" id="IPR031768">
    <property type="entry name" value="CBM60_xylan-bd"/>
</dbReference>
<accession>A0ABT9EF27</accession>
<feature type="non-terminal residue" evidence="2">
    <location>
        <position position="1"/>
    </location>
</feature>
<evidence type="ECO:0000313" key="2">
    <source>
        <dbReference type="EMBL" id="MDO9714823.1"/>
    </source>
</evidence>
<dbReference type="Pfam" id="PF16841">
    <property type="entry name" value="CBM60"/>
    <property type="match status" value="1"/>
</dbReference>
<dbReference type="Gene3D" id="2.60.60.40">
    <property type="match status" value="1"/>
</dbReference>
<dbReference type="Proteomes" id="UP001243009">
    <property type="component" value="Unassembled WGS sequence"/>
</dbReference>
<proteinExistence type="predicted"/>
<evidence type="ECO:0000313" key="3">
    <source>
        <dbReference type="Proteomes" id="UP001243009"/>
    </source>
</evidence>
<dbReference type="EMBL" id="JAUTWS010000642">
    <property type="protein sequence ID" value="MDO9714823.1"/>
    <property type="molecule type" value="Genomic_DNA"/>
</dbReference>
<reference evidence="2 3" key="1">
    <citation type="submission" date="2023-08" db="EMBL/GenBank/DDBJ databases">
        <title>The draft genome sequence of Paracraurococcus sp. LOR1-02.</title>
        <authorList>
            <person name="Kingkaew E."/>
            <person name="Tanasupawat S."/>
        </authorList>
    </citation>
    <scope>NUCLEOTIDE SEQUENCE [LARGE SCALE GENOMIC DNA]</scope>
    <source>
        <strain evidence="2 3">LOR1-02</strain>
    </source>
</reference>
<sequence length="68" mass="7149">WQGSAQYTVCVDGVQIGGTQTASAWHAAGQFDTVTLHGDWAPGPHDLGITFLNDAYGGSPAADRNLYL</sequence>